<evidence type="ECO:0000313" key="2">
    <source>
        <dbReference type="EMBL" id="NPT53629.1"/>
    </source>
</evidence>
<dbReference type="Proteomes" id="UP000655523">
    <property type="component" value="Unassembled WGS sequence"/>
</dbReference>
<name>A0A972NJY5_9BURK</name>
<dbReference type="Pfam" id="PF01575">
    <property type="entry name" value="MaoC_dehydratas"/>
    <property type="match status" value="1"/>
</dbReference>
<accession>A0A972NJY5</accession>
<dbReference type="CDD" id="cd03454">
    <property type="entry name" value="YdeM"/>
    <property type="match status" value="1"/>
</dbReference>
<evidence type="ECO:0000313" key="3">
    <source>
        <dbReference type="Proteomes" id="UP000655523"/>
    </source>
</evidence>
<protein>
    <submittedName>
        <fullName evidence="2">Dehydratase</fullName>
    </submittedName>
</protein>
<dbReference type="EMBL" id="WOEZ01000018">
    <property type="protein sequence ID" value="NPT53629.1"/>
    <property type="molecule type" value="Genomic_DNA"/>
</dbReference>
<dbReference type="SUPFAM" id="SSF54637">
    <property type="entry name" value="Thioesterase/thiol ester dehydrase-isomerase"/>
    <property type="match status" value="1"/>
</dbReference>
<dbReference type="AlphaFoldDB" id="A0A972NJY5"/>
<proteinExistence type="predicted"/>
<evidence type="ECO:0000259" key="1">
    <source>
        <dbReference type="Pfam" id="PF01575"/>
    </source>
</evidence>
<dbReference type="RefSeq" id="WP_172160403.1">
    <property type="nucleotide sequence ID" value="NZ_WOEZ01000018.1"/>
</dbReference>
<dbReference type="Gene3D" id="3.10.129.10">
    <property type="entry name" value="Hotdog Thioesterase"/>
    <property type="match status" value="1"/>
</dbReference>
<gene>
    <name evidence="2" type="ORF">GNZ13_03115</name>
</gene>
<reference evidence="2 3" key="1">
    <citation type="submission" date="2019-11" db="EMBL/GenBank/DDBJ databases">
        <title>Metabolism of dissolved organic matter in forest soils.</title>
        <authorList>
            <person name="Cyle K.T."/>
            <person name="Wilhelm R.C."/>
            <person name="Martinez C.E."/>
        </authorList>
    </citation>
    <scope>NUCLEOTIDE SEQUENCE [LARGE SCALE GENOMIC DNA]</scope>
    <source>
        <strain evidence="2 3">5N</strain>
    </source>
</reference>
<dbReference type="InterPro" id="IPR029069">
    <property type="entry name" value="HotDog_dom_sf"/>
</dbReference>
<organism evidence="2 3">
    <name type="scientific">Paraburkholderia elongata</name>
    <dbReference type="NCBI Taxonomy" id="2675747"/>
    <lineage>
        <taxon>Bacteria</taxon>
        <taxon>Pseudomonadati</taxon>
        <taxon>Pseudomonadota</taxon>
        <taxon>Betaproteobacteria</taxon>
        <taxon>Burkholderiales</taxon>
        <taxon>Burkholderiaceae</taxon>
        <taxon>Paraburkholderia</taxon>
    </lineage>
</organism>
<dbReference type="PANTHER" id="PTHR43664">
    <property type="entry name" value="MONOAMINE OXIDASE-RELATED"/>
    <property type="match status" value="1"/>
</dbReference>
<dbReference type="PANTHER" id="PTHR43664:SF1">
    <property type="entry name" value="BETA-METHYLMALYL-COA DEHYDRATASE"/>
    <property type="match status" value="1"/>
</dbReference>
<sequence length="151" mass="16013">MQALYLDDLVVGMQFESSPFAVTEADIKRFASEFDPQPFHLDDAAAQATIFRGLAASGWHTAAMTMRMLTGGGLPLADGVIGMGCEITWTKPVRAGNQLRVVTTVVDVKPSTSKSGQGVVTVSSDTLNESGEVVQRLVSKLLVFAPAARQG</sequence>
<dbReference type="InterPro" id="IPR052342">
    <property type="entry name" value="MCH/BMMD"/>
</dbReference>
<feature type="domain" description="MaoC-like" evidence="1">
    <location>
        <begin position="12"/>
        <end position="125"/>
    </location>
</feature>
<dbReference type="InterPro" id="IPR002539">
    <property type="entry name" value="MaoC-like_dom"/>
</dbReference>
<comment type="caution">
    <text evidence="2">The sequence shown here is derived from an EMBL/GenBank/DDBJ whole genome shotgun (WGS) entry which is preliminary data.</text>
</comment>
<keyword evidence="3" id="KW-1185">Reference proteome</keyword>